<keyword evidence="4" id="KW-1185">Reference proteome</keyword>
<keyword evidence="1" id="KW-0812">Transmembrane</keyword>
<keyword evidence="1" id="KW-1133">Transmembrane helix</keyword>
<dbReference type="EMBL" id="QYTU02000012">
    <property type="protein sequence ID" value="RWR12151.1"/>
    <property type="molecule type" value="Genomic_DNA"/>
</dbReference>
<feature type="transmembrane region" description="Helical" evidence="1">
    <location>
        <begin position="28"/>
        <end position="51"/>
    </location>
</feature>
<protein>
    <submittedName>
        <fullName evidence="3">Tripartite tricarboxylate transporter TctB family protein</fullName>
    </submittedName>
</protein>
<name>A0A443IVN6_9BACI</name>
<feature type="transmembrane region" description="Helical" evidence="1">
    <location>
        <begin position="105"/>
        <end position="137"/>
    </location>
</feature>
<feature type="domain" description="DUF1468" evidence="2">
    <location>
        <begin position="32"/>
        <end position="170"/>
    </location>
</feature>
<reference evidence="3" key="1">
    <citation type="submission" date="2018-12" db="EMBL/GenBank/DDBJ databases">
        <authorList>
            <person name="Sun L."/>
            <person name="Chen Z."/>
        </authorList>
    </citation>
    <scope>NUCLEOTIDE SEQUENCE [LARGE SCALE GENOMIC DNA]</scope>
    <source>
        <strain evidence="3">DSM 16012</strain>
    </source>
</reference>
<dbReference type="AlphaFoldDB" id="A0A443IVN6"/>
<dbReference type="Proteomes" id="UP000273811">
    <property type="component" value="Unassembled WGS sequence"/>
</dbReference>
<keyword evidence="1" id="KW-0472">Membrane</keyword>
<dbReference type="Pfam" id="PF07331">
    <property type="entry name" value="TctB"/>
    <property type="match status" value="1"/>
</dbReference>
<accession>A0A443IVN6</accession>
<dbReference type="OrthoDB" id="2969509at2"/>
<dbReference type="InterPro" id="IPR009936">
    <property type="entry name" value="DUF1468"/>
</dbReference>
<evidence type="ECO:0000313" key="4">
    <source>
        <dbReference type="Proteomes" id="UP000273811"/>
    </source>
</evidence>
<gene>
    <name evidence="3" type="ORF">D4N35_007200</name>
</gene>
<sequence length="176" mass="19784">MKVGTIRSLFFTLSWKKSHSWVVTKLKIANIASGIVSIVIGGFFYFLTFGFPEIETDLLGPDFLPRLYCFLLIFFGLILVIQGVIKKYSDEETGIQRSKTIGYALSSMAIVFLYIIILPYIGFYISTVLAMSALLYFSKIRKPLVLVGVPLGVALFIFIVFEKLLKVQVPMGSLFL</sequence>
<proteinExistence type="predicted"/>
<evidence type="ECO:0000313" key="3">
    <source>
        <dbReference type="EMBL" id="RWR12151.1"/>
    </source>
</evidence>
<evidence type="ECO:0000256" key="1">
    <source>
        <dbReference type="SAM" id="Phobius"/>
    </source>
</evidence>
<comment type="caution">
    <text evidence="3">The sequence shown here is derived from an EMBL/GenBank/DDBJ whole genome shotgun (WGS) entry which is preliminary data.</text>
</comment>
<evidence type="ECO:0000259" key="2">
    <source>
        <dbReference type="Pfam" id="PF07331"/>
    </source>
</evidence>
<feature type="transmembrane region" description="Helical" evidence="1">
    <location>
        <begin position="63"/>
        <end position="85"/>
    </location>
</feature>
<feature type="transmembrane region" description="Helical" evidence="1">
    <location>
        <begin position="143"/>
        <end position="161"/>
    </location>
</feature>
<organism evidence="3 4">
    <name type="scientific">Siminovitchia fortis</name>
    <dbReference type="NCBI Taxonomy" id="254758"/>
    <lineage>
        <taxon>Bacteria</taxon>
        <taxon>Bacillati</taxon>
        <taxon>Bacillota</taxon>
        <taxon>Bacilli</taxon>
        <taxon>Bacillales</taxon>
        <taxon>Bacillaceae</taxon>
        <taxon>Siminovitchia</taxon>
    </lineage>
</organism>